<evidence type="ECO:0000256" key="3">
    <source>
        <dbReference type="ARBA" id="ARBA00022723"/>
    </source>
</evidence>
<dbReference type="Proteomes" id="UP000326565">
    <property type="component" value="Unassembled WGS sequence"/>
</dbReference>
<dbReference type="EC" id="3.1.1.-" evidence="8"/>
<evidence type="ECO:0000256" key="2">
    <source>
        <dbReference type="ARBA" id="ARBA00022487"/>
    </source>
</evidence>
<dbReference type="Pfam" id="PF07519">
    <property type="entry name" value="Tannase"/>
    <property type="match status" value="1"/>
</dbReference>
<dbReference type="OrthoDB" id="3039123at2759"/>
<gene>
    <name evidence="9" type="ORF">BDV29DRAFT_201274</name>
</gene>
<organism evidence="9 10">
    <name type="scientific">Aspergillus leporis</name>
    <dbReference type="NCBI Taxonomy" id="41062"/>
    <lineage>
        <taxon>Eukaryota</taxon>
        <taxon>Fungi</taxon>
        <taxon>Dikarya</taxon>
        <taxon>Ascomycota</taxon>
        <taxon>Pezizomycotina</taxon>
        <taxon>Eurotiomycetes</taxon>
        <taxon>Eurotiomycetidae</taxon>
        <taxon>Eurotiales</taxon>
        <taxon>Aspergillaceae</taxon>
        <taxon>Aspergillus</taxon>
        <taxon>Aspergillus subgen. Circumdati</taxon>
    </lineage>
</organism>
<keyword evidence="7" id="KW-1015">Disulfide bond</keyword>
<keyword evidence="6" id="KW-0106">Calcium</keyword>
<feature type="chain" id="PRO_5025076113" description="Carboxylic ester hydrolase" evidence="8">
    <location>
        <begin position="24"/>
        <end position="544"/>
    </location>
</feature>
<dbReference type="PANTHER" id="PTHR33938">
    <property type="entry name" value="FERULOYL ESTERASE B-RELATED"/>
    <property type="match status" value="1"/>
</dbReference>
<protein>
    <recommendedName>
        <fullName evidence="8">Carboxylic ester hydrolase</fullName>
        <ecNumber evidence="8">3.1.1.-</ecNumber>
    </recommendedName>
</protein>
<keyword evidence="2" id="KW-0719">Serine esterase</keyword>
<feature type="signal peptide" evidence="8">
    <location>
        <begin position="1"/>
        <end position="23"/>
    </location>
</feature>
<dbReference type="GO" id="GO:0046872">
    <property type="term" value="F:metal ion binding"/>
    <property type="evidence" value="ECO:0007669"/>
    <property type="project" value="UniProtKB-KW"/>
</dbReference>
<dbReference type="Gene3D" id="3.40.50.1820">
    <property type="entry name" value="alpha/beta hydrolase"/>
    <property type="match status" value="1"/>
</dbReference>
<evidence type="ECO:0000256" key="7">
    <source>
        <dbReference type="ARBA" id="ARBA00023157"/>
    </source>
</evidence>
<dbReference type="AlphaFoldDB" id="A0A5N5XDK7"/>
<evidence type="ECO:0000256" key="8">
    <source>
        <dbReference type="RuleBase" id="RU361238"/>
    </source>
</evidence>
<reference evidence="9 10" key="1">
    <citation type="submission" date="2019-04" db="EMBL/GenBank/DDBJ databases">
        <title>Friends and foes A comparative genomics study of 23 Aspergillus species from section Flavi.</title>
        <authorList>
            <consortium name="DOE Joint Genome Institute"/>
            <person name="Kjaerbolling I."/>
            <person name="Vesth T."/>
            <person name="Frisvad J.C."/>
            <person name="Nybo J.L."/>
            <person name="Theobald S."/>
            <person name="Kildgaard S."/>
            <person name="Isbrandt T."/>
            <person name="Kuo A."/>
            <person name="Sato A."/>
            <person name="Lyhne E.K."/>
            <person name="Kogle M.E."/>
            <person name="Wiebenga A."/>
            <person name="Kun R.S."/>
            <person name="Lubbers R.J."/>
            <person name="Makela M.R."/>
            <person name="Barry K."/>
            <person name="Chovatia M."/>
            <person name="Clum A."/>
            <person name="Daum C."/>
            <person name="Haridas S."/>
            <person name="He G."/>
            <person name="LaButti K."/>
            <person name="Lipzen A."/>
            <person name="Mondo S."/>
            <person name="Riley R."/>
            <person name="Salamov A."/>
            <person name="Simmons B.A."/>
            <person name="Magnuson J.K."/>
            <person name="Henrissat B."/>
            <person name="Mortensen U.H."/>
            <person name="Larsen T.O."/>
            <person name="Devries R.P."/>
            <person name="Grigoriev I.V."/>
            <person name="Machida M."/>
            <person name="Baker S.E."/>
            <person name="Andersen M.R."/>
        </authorList>
    </citation>
    <scope>NUCLEOTIDE SEQUENCE [LARGE SCALE GENOMIC DNA]</scope>
    <source>
        <strain evidence="9 10">CBS 151.66</strain>
    </source>
</reference>
<dbReference type="EMBL" id="ML732154">
    <property type="protein sequence ID" value="KAB8078858.1"/>
    <property type="molecule type" value="Genomic_DNA"/>
</dbReference>
<evidence type="ECO:0000256" key="6">
    <source>
        <dbReference type="ARBA" id="ARBA00022837"/>
    </source>
</evidence>
<evidence type="ECO:0000256" key="1">
    <source>
        <dbReference type="ARBA" id="ARBA00006249"/>
    </source>
</evidence>
<evidence type="ECO:0000313" key="10">
    <source>
        <dbReference type="Proteomes" id="UP000326565"/>
    </source>
</evidence>
<name>A0A5N5XDK7_9EURO</name>
<keyword evidence="10" id="KW-1185">Reference proteome</keyword>
<sequence length="544" mass="58594">MLMLNPLALTAQVVFTTFAAAQAHVPCHSGSFSFPEFQGAKLVDISAAEVRNMTTSSLRPGTTDPSRYTIDFCNTTVTYTHPGWDDTIHVQVWLPLQDWNGRLQGLGGGGYSATFGSLYMAQAVADGYVAIDTDAGHSSGPAAAETPGDWVFSGPGNVNLYVLEDFASRSLYDMTVIGTSITKEYFGQGPAFSYFSGCSGGGRQAMMLAQRYPDSYDGLLSMAPAINYENFIPAGFWAQQVMKDLGVVPTPCEIKAFTKAAIDACDELDGVKDGIISAPDLCHFNPHSVVGQRIACNGTGPENLTKQGAQIVEAAWNGPRNPSGNIGWFGLNKDASLTSTYIPTKCSSNGTCVVTSSELLGGFIKYFIAKDPHFDTSNMTDEEFLTGLQTSDREYHSILGTTNPDLRRFRDAGGKLLSWHGVADEVIPLNGTTAYYQQVLKLDPTAHDYYRFFEAPGVAHCQPASGAFPRTALDHLIAWVEKGIVPDTLNATLPDGTMRPLCPYPMQQAYVGGSPKNTSSFSCVSTPTANTSLLADMFPFYQPS</sequence>
<dbReference type="SUPFAM" id="SSF53474">
    <property type="entry name" value="alpha/beta-Hydrolases"/>
    <property type="match status" value="1"/>
</dbReference>
<comment type="similarity">
    <text evidence="1 8">Belongs to the tannase family.</text>
</comment>
<evidence type="ECO:0000256" key="4">
    <source>
        <dbReference type="ARBA" id="ARBA00022729"/>
    </source>
</evidence>
<keyword evidence="3" id="KW-0479">Metal-binding</keyword>
<dbReference type="InterPro" id="IPR029058">
    <property type="entry name" value="AB_hydrolase_fold"/>
</dbReference>
<proteinExistence type="inferred from homology"/>
<dbReference type="GO" id="GO:0030600">
    <property type="term" value="F:feruloyl esterase activity"/>
    <property type="evidence" value="ECO:0007669"/>
    <property type="project" value="UniProtKB-ARBA"/>
</dbReference>
<evidence type="ECO:0000313" key="9">
    <source>
        <dbReference type="EMBL" id="KAB8078858.1"/>
    </source>
</evidence>
<evidence type="ECO:0000256" key="5">
    <source>
        <dbReference type="ARBA" id="ARBA00022801"/>
    </source>
</evidence>
<dbReference type="PANTHER" id="PTHR33938:SF8">
    <property type="entry name" value="CARBOXYLIC ESTER HYDROLASE"/>
    <property type="match status" value="1"/>
</dbReference>
<dbReference type="InterPro" id="IPR011118">
    <property type="entry name" value="Tannase/feruloyl_esterase"/>
</dbReference>
<accession>A0A5N5XDK7</accession>
<keyword evidence="4 8" id="KW-0732">Signal</keyword>
<keyword evidence="5 8" id="KW-0378">Hydrolase</keyword>